<evidence type="ECO:0000313" key="2">
    <source>
        <dbReference type="EMBL" id="HIW81422.1"/>
    </source>
</evidence>
<feature type="transmembrane region" description="Helical" evidence="1">
    <location>
        <begin position="84"/>
        <end position="102"/>
    </location>
</feature>
<dbReference type="PANTHER" id="PTHR40448">
    <property type="entry name" value="TWO-COMPONENT SENSOR HISTIDINE KINASE"/>
    <property type="match status" value="1"/>
</dbReference>
<accession>A0A9D1R5I4</accession>
<reference evidence="2" key="2">
    <citation type="submission" date="2021-04" db="EMBL/GenBank/DDBJ databases">
        <authorList>
            <person name="Gilroy R."/>
        </authorList>
    </citation>
    <scope>NUCLEOTIDE SEQUENCE</scope>
    <source>
        <strain evidence="2">CHK195-6426</strain>
    </source>
</reference>
<dbReference type="EMBL" id="DXGH01000041">
    <property type="protein sequence ID" value="HIW81422.1"/>
    <property type="molecule type" value="Genomic_DNA"/>
</dbReference>
<dbReference type="PANTHER" id="PTHR40448:SF1">
    <property type="entry name" value="TWO-COMPONENT SENSOR HISTIDINE KINASE"/>
    <property type="match status" value="1"/>
</dbReference>
<evidence type="ECO:0000313" key="3">
    <source>
        <dbReference type="Proteomes" id="UP000824265"/>
    </source>
</evidence>
<proteinExistence type="predicted"/>
<keyword evidence="1" id="KW-1133">Transmembrane helix</keyword>
<dbReference type="AlphaFoldDB" id="A0A9D1R5I4"/>
<feature type="transmembrane region" description="Helical" evidence="1">
    <location>
        <begin position="27"/>
        <end position="47"/>
    </location>
</feature>
<feature type="transmembrane region" description="Helical" evidence="1">
    <location>
        <begin position="59"/>
        <end position="78"/>
    </location>
</feature>
<organism evidence="2 3">
    <name type="scientific">Candidatus Acetatifactor stercoripullorum</name>
    <dbReference type="NCBI Taxonomy" id="2838414"/>
    <lineage>
        <taxon>Bacteria</taxon>
        <taxon>Bacillati</taxon>
        <taxon>Bacillota</taxon>
        <taxon>Clostridia</taxon>
        <taxon>Lachnospirales</taxon>
        <taxon>Lachnospiraceae</taxon>
        <taxon>Acetatifactor</taxon>
    </lineage>
</organism>
<dbReference type="Gene3D" id="3.30.565.10">
    <property type="entry name" value="Histidine kinase-like ATPase, C-terminal domain"/>
    <property type="match status" value="1"/>
</dbReference>
<gene>
    <name evidence="2" type="ORF">H9742_07890</name>
</gene>
<dbReference type="InterPro" id="IPR036890">
    <property type="entry name" value="HATPase_C_sf"/>
</dbReference>
<evidence type="ECO:0000256" key="1">
    <source>
        <dbReference type="SAM" id="Phobius"/>
    </source>
</evidence>
<comment type="caution">
    <text evidence="2">The sequence shown here is derived from an EMBL/GenBank/DDBJ whole genome shotgun (WGS) entry which is preliminary data.</text>
</comment>
<name>A0A9D1R5I4_9FIRM</name>
<keyword evidence="1" id="KW-0472">Membrane</keyword>
<dbReference type="SUPFAM" id="SSF55874">
    <property type="entry name" value="ATPase domain of HSP90 chaperone/DNA topoisomerase II/histidine kinase"/>
    <property type="match status" value="1"/>
</dbReference>
<sequence length="333" mass="38760">MVMTLLQFACLVPAAVVLPQNEYGRGLLVNCAVLLICIFVLPSLGLCRFAGWIRKKEKLIYLLLSAIFMVVIFILMQAKIFHGVRIDSFLLLIPIIAVTLGLKKYWDKNYKGNTVPEKDEYQNINSENKYNELLIKIRMRQHEINNHITAVLSMHYTNKTYEELVRAQEEYLGKVAAENKYNKLLILEDSILTGFLYGKLTELEEEAEITYKIEVESFHTVIPAYYIIQMLGILFDNAVEAVKDKQDTISRIHFEIREVGTGYEYEVRNPFPYVPYNEIEEWFVLGQSTKSIERGVGLYHLKYLCEELKCDLICRNIMVEKDNWISFVLKVKK</sequence>
<dbReference type="GO" id="GO:0042802">
    <property type="term" value="F:identical protein binding"/>
    <property type="evidence" value="ECO:0007669"/>
    <property type="project" value="TreeGrafter"/>
</dbReference>
<keyword evidence="1" id="KW-0812">Transmembrane</keyword>
<protein>
    <submittedName>
        <fullName evidence="2">GHKL domain-containing protein</fullName>
    </submittedName>
</protein>
<reference evidence="2" key="1">
    <citation type="journal article" date="2021" name="PeerJ">
        <title>Extensive microbial diversity within the chicken gut microbiome revealed by metagenomics and culture.</title>
        <authorList>
            <person name="Gilroy R."/>
            <person name="Ravi A."/>
            <person name="Getino M."/>
            <person name="Pursley I."/>
            <person name="Horton D.L."/>
            <person name="Alikhan N.F."/>
            <person name="Baker D."/>
            <person name="Gharbi K."/>
            <person name="Hall N."/>
            <person name="Watson M."/>
            <person name="Adriaenssens E.M."/>
            <person name="Foster-Nyarko E."/>
            <person name="Jarju S."/>
            <person name="Secka A."/>
            <person name="Antonio M."/>
            <person name="Oren A."/>
            <person name="Chaudhuri R.R."/>
            <person name="La Ragione R."/>
            <person name="Hildebrand F."/>
            <person name="Pallen M.J."/>
        </authorList>
    </citation>
    <scope>NUCLEOTIDE SEQUENCE</scope>
    <source>
        <strain evidence="2">CHK195-6426</strain>
    </source>
</reference>
<dbReference type="Proteomes" id="UP000824265">
    <property type="component" value="Unassembled WGS sequence"/>
</dbReference>